<dbReference type="GO" id="GO:0046872">
    <property type="term" value="F:metal ion binding"/>
    <property type="evidence" value="ECO:0007669"/>
    <property type="project" value="UniProtKB-KW"/>
</dbReference>
<accession>A0A085VVR7</accession>
<evidence type="ECO:0000313" key="2">
    <source>
        <dbReference type="EMBL" id="KFE59530.1"/>
    </source>
</evidence>
<reference evidence="2 3" key="1">
    <citation type="submission" date="2014-04" db="EMBL/GenBank/DDBJ databases">
        <title>Genome assembly of Hyalangium minutum DSM 14724.</title>
        <authorList>
            <person name="Sharma G."/>
            <person name="Subramanian S."/>
        </authorList>
    </citation>
    <scope>NUCLEOTIDE SEQUENCE [LARGE SCALE GENOMIC DNA]</scope>
    <source>
        <strain evidence="2 3">DSM 14724</strain>
    </source>
</reference>
<sequence length="748" mass="84839">MAQSHAKQPFKLPDFYVPWPARLNPNLEGARTHSKAWAREMGIIDPPKDSGIPHIWSEAKFDAMDYALLCAYTHPECPGPELDLITDWYVWVFYFDDHFLELYKKTRDRVNSKKYLDGLPAFMPVDMSPPPEPKNPVERGLIDLWARTVPTKSLEWRKRFFESTKALLEESTWELSNISEQRVSNPIEYIEMRRKVGGAPWSADLVEHAVFVEVPDRVAASRPMKVLKDTFSDGVHLRNDLFSYERELEEGELANCVLVLEKFLGVETQRAADLTNEILTSRLHQFENTVVTELPSLFAEFGLNPVEQAQVLTYVRGLQDWQSGGHEWHMRSSRYMNKEAGAGGGNVLGLSGLGISGARIPVTPGALGLQRIKQYTHVPCRPVGPSVLPKFYMPYTTHVNPHLDAARRNSKDWARRMGMLETLPGHPGVFIWDDHKFDVADVALCGALIHPAANGPQLDLSACWLVWGTYADDYFPALYGNTRDMAGAKVFNARLVQFMPEDPKAQTAVPLNPVELGLADLWTRTAGPLSEFARRGFRKAIMDMTESWLWELANQSQNRVPDPVDYVEMRRKTFGSDLTMSLARLTQDVGIPPAIFKTRPMQGLENSAADYACFTNDVFSYQKEIEFEGEVHNMVLVVQRFLELDKAQAASVVNELMTARMRQFEHIVKTELPALIEDFKLDSPTQEQLHAYVEKLQQWMAGVLRWHQTVDRYKEFELINSRLAGRTFSAPKGLGTSAARIASLFTHP</sequence>
<dbReference type="NCBIfam" id="NF041168">
    <property type="entry name" value="f2_encap_cargo3"/>
    <property type="match status" value="1"/>
</dbReference>
<comment type="caution">
    <text evidence="2">The sequence shown here is derived from an EMBL/GenBank/DDBJ whole genome shotgun (WGS) entry which is preliminary data.</text>
</comment>
<organism evidence="2 3">
    <name type="scientific">Hyalangium minutum</name>
    <dbReference type="NCBI Taxonomy" id="394096"/>
    <lineage>
        <taxon>Bacteria</taxon>
        <taxon>Pseudomonadati</taxon>
        <taxon>Myxococcota</taxon>
        <taxon>Myxococcia</taxon>
        <taxon>Myxococcales</taxon>
        <taxon>Cystobacterineae</taxon>
        <taxon>Archangiaceae</taxon>
        <taxon>Hyalangium</taxon>
    </lineage>
</organism>
<dbReference type="STRING" id="394096.DB31_6122"/>
<dbReference type="RefSeq" id="WP_044199666.1">
    <property type="nucleotide sequence ID" value="NZ_JMCB01000033.1"/>
</dbReference>
<dbReference type="GO" id="GO:0010333">
    <property type="term" value="F:terpene synthase activity"/>
    <property type="evidence" value="ECO:0007669"/>
    <property type="project" value="InterPro"/>
</dbReference>
<dbReference type="SFLD" id="SFLDS00005">
    <property type="entry name" value="Isoprenoid_Synthase_Type_I"/>
    <property type="match status" value="2"/>
</dbReference>
<name>A0A085VVR7_9BACT</name>
<dbReference type="OrthoDB" id="2989600at2"/>
<dbReference type="Pfam" id="PF19086">
    <property type="entry name" value="Terpene_syn_C_2"/>
    <property type="match status" value="2"/>
</dbReference>
<dbReference type="AlphaFoldDB" id="A0A085VVR7"/>
<dbReference type="EMBL" id="JMCB01000033">
    <property type="protein sequence ID" value="KFE59530.1"/>
    <property type="molecule type" value="Genomic_DNA"/>
</dbReference>
<dbReference type="SUPFAM" id="SSF48576">
    <property type="entry name" value="Terpenoid synthases"/>
    <property type="match status" value="2"/>
</dbReference>
<proteinExistence type="inferred from homology"/>
<keyword evidence="1" id="KW-0479">Metal-binding</keyword>
<comment type="similarity">
    <text evidence="1">Belongs to the terpene synthase family.</text>
</comment>
<evidence type="ECO:0000313" key="3">
    <source>
        <dbReference type="Proteomes" id="UP000028725"/>
    </source>
</evidence>
<dbReference type="InterPro" id="IPR008949">
    <property type="entry name" value="Isoprenoid_synthase_dom_sf"/>
</dbReference>
<gene>
    <name evidence="2" type="ORF">DB31_6122</name>
</gene>
<dbReference type="EC" id="4.2.3.-" evidence="1"/>
<dbReference type="Gene3D" id="1.10.600.10">
    <property type="entry name" value="Farnesyl Diphosphate Synthase"/>
    <property type="match status" value="2"/>
</dbReference>
<keyword evidence="3" id="KW-1185">Reference proteome</keyword>
<dbReference type="Proteomes" id="UP000028725">
    <property type="component" value="Unassembled WGS sequence"/>
</dbReference>
<evidence type="ECO:0000256" key="1">
    <source>
        <dbReference type="RuleBase" id="RU366034"/>
    </source>
</evidence>
<dbReference type="SFLD" id="SFLDG01020">
    <property type="entry name" value="Terpene_Cyclase_Like_2"/>
    <property type="match status" value="2"/>
</dbReference>
<dbReference type="PANTHER" id="PTHR35201">
    <property type="entry name" value="TERPENE SYNTHASE"/>
    <property type="match status" value="1"/>
</dbReference>
<dbReference type="PANTHER" id="PTHR35201:SF4">
    <property type="entry name" value="BETA-PINACENE SYNTHASE-RELATED"/>
    <property type="match status" value="1"/>
</dbReference>
<protein>
    <recommendedName>
        <fullName evidence="1">Terpene synthase</fullName>
        <ecNumber evidence="1">4.2.3.-</ecNumber>
    </recommendedName>
</protein>
<keyword evidence="1" id="KW-0460">Magnesium</keyword>
<dbReference type="PATRIC" id="fig|394096.3.peg.8839"/>
<dbReference type="InterPro" id="IPR034686">
    <property type="entry name" value="Terpene_cyclase-like_2"/>
</dbReference>
<comment type="cofactor">
    <cofactor evidence="1">
        <name>Mg(2+)</name>
        <dbReference type="ChEBI" id="CHEBI:18420"/>
    </cofactor>
</comment>
<keyword evidence="1" id="KW-0456">Lyase</keyword>